<evidence type="ECO:0000313" key="4">
    <source>
        <dbReference type="Proteomes" id="UP000242864"/>
    </source>
</evidence>
<feature type="domain" description="SCP" evidence="1">
    <location>
        <begin position="154"/>
        <end position="269"/>
    </location>
</feature>
<dbReference type="KEGG" id="slz:B5P37_10895"/>
<proteinExistence type="predicted"/>
<feature type="domain" description="CAP-associated" evidence="2">
    <location>
        <begin position="1"/>
        <end position="133"/>
    </location>
</feature>
<dbReference type="SUPFAM" id="SSF55797">
    <property type="entry name" value="PR-1-like"/>
    <property type="match status" value="1"/>
</dbReference>
<dbReference type="PANTHER" id="PTHR31157">
    <property type="entry name" value="SCP DOMAIN-CONTAINING PROTEIN"/>
    <property type="match status" value="1"/>
</dbReference>
<dbReference type="InterPro" id="IPR014044">
    <property type="entry name" value="CAP_dom"/>
</dbReference>
<evidence type="ECO:0000259" key="1">
    <source>
        <dbReference type="Pfam" id="PF00188"/>
    </source>
</evidence>
<dbReference type="AlphaFoldDB" id="A0AAC9RQN0"/>
<dbReference type="Gene3D" id="3.40.33.10">
    <property type="entry name" value="CAP"/>
    <property type="match status" value="1"/>
</dbReference>
<evidence type="ECO:0000259" key="2">
    <source>
        <dbReference type="Pfam" id="PF14504"/>
    </source>
</evidence>
<dbReference type="Pfam" id="PF14504">
    <property type="entry name" value="CAP_assoc_N"/>
    <property type="match status" value="1"/>
</dbReference>
<dbReference type="EMBL" id="CP020773">
    <property type="protein sequence ID" value="ARJ52041.1"/>
    <property type="molecule type" value="Genomic_DNA"/>
</dbReference>
<dbReference type="CDD" id="cd05379">
    <property type="entry name" value="CAP_bacterial"/>
    <property type="match status" value="1"/>
</dbReference>
<reference evidence="3 4" key="1">
    <citation type="submission" date="2017-04" db="EMBL/GenBank/DDBJ databases">
        <authorList>
            <person name="Veseli I.A."/>
            <person name="Tang C."/>
            <person name="Pombert J.-F."/>
        </authorList>
    </citation>
    <scope>NUCLEOTIDE SEQUENCE [LARGE SCALE GENOMIC DNA]</scope>
    <source>
        <strain evidence="3 4">ATCC 700373</strain>
    </source>
</reference>
<dbReference type="Pfam" id="PF00188">
    <property type="entry name" value="CAP"/>
    <property type="match status" value="1"/>
</dbReference>
<name>A0AAC9RQN0_9STAP</name>
<accession>A0AAC9RQN0</accession>
<gene>
    <name evidence="3" type="ORF">B5P37_10895</name>
</gene>
<organism evidence="3 4">
    <name type="scientific">Staphylococcus lutrae</name>
    <dbReference type="NCBI Taxonomy" id="155085"/>
    <lineage>
        <taxon>Bacteria</taxon>
        <taxon>Bacillati</taxon>
        <taxon>Bacillota</taxon>
        <taxon>Bacilli</taxon>
        <taxon>Bacillales</taxon>
        <taxon>Staphylococcaceae</taxon>
        <taxon>Staphylococcus</taxon>
    </lineage>
</organism>
<protein>
    <submittedName>
        <fullName evidence="3">Secretion protein</fullName>
    </submittedName>
</protein>
<dbReference type="InterPro" id="IPR029410">
    <property type="entry name" value="CAP_assoc"/>
</dbReference>
<dbReference type="PANTHER" id="PTHR31157:SF1">
    <property type="entry name" value="SCP DOMAIN-CONTAINING PROTEIN"/>
    <property type="match status" value="1"/>
</dbReference>
<dbReference type="Proteomes" id="UP000242864">
    <property type="component" value="Chromosome"/>
</dbReference>
<dbReference type="InterPro" id="IPR035940">
    <property type="entry name" value="CAP_sf"/>
</dbReference>
<sequence>MNMNRKAVEAKLGQPKAEIGNKYGTKWFVYHQDFNDFVMVSYINQKVHGLYTNQNMMTSKSGVKYGTAKDVVRAELGTPIKGFHKGRTIYEIDNEEYDVFDDDGIYTTVFYDKHENNQLTGMLQVSHLMENQLTHQYAAPSNYLRESFEKQDFYLLNAERVQKGLHPLAFSESLAKTARKHSTDMAKHHYFDHTNQQGESPFDRMKKDGHQYQTAAENLAYGQTDAIFAHHGLMNSLGHRKNILNTDVTQIGIGVDFNAQRQPYWTENYIG</sequence>
<evidence type="ECO:0000313" key="3">
    <source>
        <dbReference type="EMBL" id="ARJ52041.1"/>
    </source>
</evidence>
<keyword evidence="4" id="KW-1185">Reference proteome</keyword>